<dbReference type="AlphaFoldDB" id="A0AAN7PC49"/>
<organism evidence="1 2">
    <name type="scientific">Aquatica leii</name>
    <dbReference type="NCBI Taxonomy" id="1421715"/>
    <lineage>
        <taxon>Eukaryota</taxon>
        <taxon>Metazoa</taxon>
        <taxon>Ecdysozoa</taxon>
        <taxon>Arthropoda</taxon>
        <taxon>Hexapoda</taxon>
        <taxon>Insecta</taxon>
        <taxon>Pterygota</taxon>
        <taxon>Neoptera</taxon>
        <taxon>Endopterygota</taxon>
        <taxon>Coleoptera</taxon>
        <taxon>Polyphaga</taxon>
        <taxon>Elateriformia</taxon>
        <taxon>Elateroidea</taxon>
        <taxon>Lampyridae</taxon>
        <taxon>Luciolinae</taxon>
        <taxon>Aquatica</taxon>
    </lineage>
</organism>
<dbReference type="Proteomes" id="UP001353858">
    <property type="component" value="Unassembled WGS sequence"/>
</dbReference>
<comment type="caution">
    <text evidence="1">The sequence shown here is derived from an EMBL/GenBank/DDBJ whole genome shotgun (WGS) entry which is preliminary data.</text>
</comment>
<accession>A0AAN7PC49</accession>
<reference evidence="2" key="1">
    <citation type="submission" date="2023-01" db="EMBL/GenBank/DDBJ databases">
        <title>Key to firefly adult light organ development and bioluminescence: homeobox transcription factors regulate luciferase expression and transportation to peroxisome.</title>
        <authorList>
            <person name="Fu X."/>
        </authorList>
    </citation>
    <scope>NUCLEOTIDE SEQUENCE [LARGE SCALE GENOMIC DNA]</scope>
</reference>
<dbReference type="EMBL" id="JARPUR010000002">
    <property type="protein sequence ID" value="KAK4881769.1"/>
    <property type="molecule type" value="Genomic_DNA"/>
</dbReference>
<protein>
    <submittedName>
        <fullName evidence="1">Uncharacterized protein</fullName>
    </submittedName>
</protein>
<evidence type="ECO:0000313" key="1">
    <source>
        <dbReference type="EMBL" id="KAK4881769.1"/>
    </source>
</evidence>
<proteinExistence type="predicted"/>
<name>A0AAN7PC49_9COLE</name>
<evidence type="ECO:0000313" key="2">
    <source>
        <dbReference type="Proteomes" id="UP001353858"/>
    </source>
</evidence>
<gene>
    <name evidence="1" type="ORF">RN001_005088</name>
</gene>
<keyword evidence="2" id="KW-1185">Reference proteome</keyword>
<sequence>MPFTSKKYVDDLDNLTENQLNSLAHELSLIGGDSVQTLTKTLIYRILTNKLGLTYSEIILMAVRLNLKTKSASVPTE</sequence>